<organism evidence="1 2">
    <name type="scientific">Mikania micrantha</name>
    <name type="common">bitter vine</name>
    <dbReference type="NCBI Taxonomy" id="192012"/>
    <lineage>
        <taxon>Eukaryota</taxon>
        <taxon>Viridiplantae</taxon>
        <taxon>Streptophyta</taxon>
        <taxon>Embryophyta</taxon>
        <taxon>Tracheophyta</taxon>
        <taxon>Spermatophyta</taxon>
        <taxon>Magnoliopsida</taxon>
        <taxon>eudicotyledons</taxon>
        <taxon>Gunneridae</taxon>
        <taxon>Pentapetalae</taxon>
        <taxon>asterids</taxon>
        <taxon>campanulids</taxon>
        <taxon>Asterales</taxon>
        <taxon>Asteraceae</taxon>
        <taxon>Asteroideae</taxon>
        <taxon>Heliantheae alliance</taxon>
        <taxon>Eupatorieae</taxon>
        <taxon>Mikania</taxon>
    </lineage>
</organism>
<evidence type="ECO:0000313" key="1">
    <source>
        <dbReference type="EMBL" id="KAD3337675.1"/>
    </source>
</evidence>
<keyword evidence="2" id="KW-1185">Reference proteome</keyword>
<sequence length="114" mass="12284">MSYHDRRCMDVVPEGKRTRILASARKELEALLRTAKGSLLALAKEVDSSALNKTNHLQASTVCPLEAIAAKLEAMESLKTDTAALKRQIGTIDKALFGGGRVDEVDSGFSKTVP</sequence>
<reference evidence="1 2" key="1">
    <citation type="submission" date="2019-05" db="EMBL/GenBank/DDBJ databases">
        <title>Mikania micrantha, genome provides insights into the molecular mechanism of rapid growth.</title>
        <authorList>
            <person name="Liu B."/>
        </authorList>
    </citation>
    <scope>NUCLEOTIDE SEQUENCE [LARGE SCALE GENOMIC DNA]</scope>
    <source>
        <strain evidence="1">NLD-2019</strain>
        <tissue evidence="1">Leaf</tissue>
    </source>
</reference>
<proteinExistence type="predicted"/>
<protein>
    <submittedName>
        <fullName evidence="1">Uncharacterized protein</fullName>
    </submittedName>
</protein>
<name>A0A5N6MAK0_9ASTR</name>
<dbReference type="Proteomes" id="UP000326396">
    <property type="component" value="Linkage Group LG6"/>
</dbReference>
<comment type="caution">
    <text evidence="1">The sequence shown here is derived from an EMBL/GenBank/DDBJ whole genome shotgun (WGS) entry which is preliminary data.</text>
</comment>
<dbReference type="EMBL" id="SZYD01000016">
    <property type="protein sequence ID" value="KAD3337675.1"/>
    <property type="molecule type" value="Genomic_DNA"/>
</dbReference>
<gene>
    <name evidence="1" type="ORF">E3N88_33195</name>
</gene>
<dbReference type="AlphaFoldDB" id="A0A5N6MAK0"/>
<accession>A0A5N6MAK0</accession>
<evidence type="ECO:0000313" key="2">
    <source>
        <dbReference type="Proteomes" id="UP000326396"/>
    </source>
</evidence>